<feature type="compositionally biased region" description="Polar residues" evidence="1">
    <location>
        <begin position="15"/>
        <end position="25"/>
    </location>
</feature>
<protein>
    <submittedName>
        <fullName evidence="2">6037_t:CDS:1</fullName>
    </submittedName>
</protein>
<feature type="compositionally biased region" description="Low complexity" evidence="1">
    <location>
        <begin position="72"/>
        <end position="84"/>
    </location>
</feature>
<evidence type="ECO:0000313" key="2">
    <source>
        <dbReference type="EMBL" id="CAG8683427.1"/>
    </source>
</evidence>
<gene>
    <name evidence="2" type="ORF">GMARGA_LOCUS11103</name>
</gene>
<dbReference type="Proteomes" id="UP000789901">
    <property type="component" value="Unassembled WGS sequence"/>
</dbReference>
<accession>A0ABN7UVX4</accession>
<feature type="region of interest" description="Disordered" evidence="1">
    <location>
        <begin position="66"/>
        <end position="87"/>
    </location>
</feature>
<organism evidence="2 3">
    <name type="scientific">Gigaspora margarita</name>
    <dbReference type="NCBI Taxonomy" id="4874"/>
    <lineage>
        <taxon>Eukaryota</taxon>
        <taxon>Fungi</taxon>
        <taxon>Fungi incertae sedis</taxon>
        <taxon>Mucoromycota</taxon>
        <taxon>Glomeromycotina</taxon>
        <taxon>Glomeromycetes</taxon>
        <taxon>Diversisporales</taxon>
        <taxon>Gigasporaceae</taxon>
        <taxon>Gigaspora</taxon>
    </lineage>
</organism>
<proteinExistence type="predicted"/>
<sequence>VLVDQVGSGLGLTQVRPTWVQTQPGSDPPHVKPDPGNTKTPCNMNSTGSLPERKLLKEILERLSNLEEKQQTSENSSTSSFQTSRQLLKSCNNSAASSVRKNSNNIAPSTEDLLKGIQNTKIQSSEIITNTKTRAKGIKRTVYLYEEKKTEERKKFKTYKAIVQLSKWIRKGKKNQIQKIDAALREEINLSIREINKKLNVEIASIEELWSNKLIQDLKGW</sequence>
<feature type="compositionally biased region" description="Polar residues" evidence="1">
    <location>
        <begin position="37"/>
        <end position="49"/>
    </location>
</feature>
<name>A0ABN7UVX4_GIGMA</name>
<evidence type="ECO:0000313" key="3">
    <source>
        <dbReference type="Proteomes" id="UP000789901"/>
    </source>
</evidence>
<feature type="non-terminal residue" evidence="2">
    <location>
        <position position="1"/>
    </location>
</feature>
<keyword evidence="3" id="KW-1185">Reference proteome</keyword>
<reference evidence="2 3" key="1">
    <citation type="submission" date="2021-06" db="EMBL/GenBank/DDBJ databases">
        <authorList>
            <person name="Kallberg Y."/>
            <person name="Tangrot J."/>
            <person name="Rosling A."/>
        </authorList>
    </citation>
    <scope>NUCLEOTIDE SEQUENCE [LARGE SCALE GENOMIC DNA]</scope>
    <source>
        <strain evidence="2 3">120-4 pot B 10/14</strain>
    </source>
</reference>
<dbReference type="EMBL" id="CAJVQB010006406">
    <property type="protein sequence ID" value="CAG8683427.1"/>
    <property type="molecule type" value="Genomic_DNA"/>
</dbReference>
<comment type="caution">
    <text evidence="2">The sequence shown here is derived from an EMBL/GenBank/DDBJ whole genome shotgun (WGS) entry which is preliminary data.</text>
</comment>
<evidence type="ECO:0000256" key="1">
    <source>
        <dbReference type="SAM" id="MobiDB-lite"/>
    </source>
</evidence>
<feature type="region of interest" description="Disordered" evidence="1">
    <location>
        <begin position="14"/>
        <end position="51"/>
    </location>
</feature>